<dbReference type="GeneID" id="111597976"/>
<dbReference type="PANTHER" id="PTHR11311">
    <property type="entry name" value="SPONDIN"/>
    <property type="match status" value="1"/>
</dbReference>
<accession>A0A6J1LXG6</accession>
<dbReference type="InterPro" id="IPR009465">
    <property type="entry name" value="Spondin_N"/>
</dbReference>
<dbReference type="SUPFAM" id="SSF82895">
    <property type="entry name" value="TSP-1 type 1 repeat"/>
    <property type="match status" value="2"/>
</dbReference>
<evidence type="ECO:0000256" key="2">
    <source>
        <dbReference type="ARBA" id="ARBA00019594"/>
    </source>
</evidence>
<dbReference type="PROSITE" id="PS51019">
    <property type="entry name" value="REELIN"/>
    <property type="match status" value="1"/>
</dbReference>
<dbReference type="InterPro" id="IPR042307">
    <property type="entry name" value="Reeler_sf"/>
</dbReference>
<evidence type="ECO:0000256" key="3">
    <source>
        <dbReference type="ARBA" id="ARBA00022530"/>
    </source>
</evidence>
<dbReference type="Gene3D" id="2.60.40.2130">
    <property type="entry name" value="F-spondin domain"/>
    <property type="match status" value="1"/>
</dbReference>
<dbReference type="Pfam" id="PF00090">
    <property type="entry name" value="TSP_1"/>
    <property type="match status" value="2"/>
</dbReference>
<dbReference type="FunFam" id="2.60.40.4060:FF:000005">
    <property type="entry name" value="GD10853"/>
    <property type="match status" value="1"/>
</dbReference>
<dbReference type="PANTHER" id="PTHR11311:SF16">
    <property type="entry name" value="SPONDIN-1"/>
    <property type="match status" value="1"/>
</dbReference>
<dbReference type="InterPro" id="IPR036880">
    <property type="entry name" value="Kunitz_BPTI_sf"/>
</dbReference>
<dbReference type="Proteomes" id="UP000504633">
    <property type="component" value="Unplaced"/>
</dbReference>
<feature type="domain" description="Reelin" evidence="10">
    <location>
        <begin position="8"/>
        <end position="176"/>
    </location>
</feature>
<gene>
    <name evidence="13" type="primary">LOC111597976</name>
</gene>
<name>A0A6J1LXG6_DROHY</name>
<dbReference type="Gene3D" id="2.20.100.10">
    <property type="entry name" value="Thrombospondin type-1 (TSP1) repeat"/>
    <property type="match status" value="2"/>
</dbReference>
<dbReference type="GO" id="GO:0031012">
    <property type="term" value="C:extracellular matrix"/>
    <property type="evidence" value="ECO:0007669"/>
    <property type="project" value="TreeGrafter"/>
</dbReference>
<evidence type="ECO:0000256" key="7">
    <source>
        <dbReference type="SAM" id="MobiDB-lite"/>
    </source>
</evidence>
<dbReference type="SMART" id="SM00131">
    <property type="entry name" value="KU"/>
    <property type="match status" value="1"/>
</dbReference>
<dbReference type="CDD" id="cd08544">
    <property type="entry name" value="Reeler"/>
    <property type="match status" value="1"/>
</dbReference>
<organism evidence="12 13">
    <name type="scientific">Drosophila hydei</name>
    <name type="common">Fruit fly</name>
    <dbReference type="NCBI Taxonomy" id="7224"/>
    <lineage>
        <taxon>Eukaryota</taxon>
        <taxon>Metazoa</taxon>
        <taxon>Ecdysozoa</taxon>
        <taxon>Arthropoda</taxon>
        <taxon>Hexapoda</taxon>
        <taxon>Insecta</taxon>
        <taxon>Pterygota</taxon>
        <taxon>Neoptera</taxon>
        <taxon>Endopterygota</taxon>
        <taxon>Diptera</taxon>
        <taxon>Brachycera</taxon>
        <taxon>Muscomorpha</taxon>
        <taxon>Ephydroidea</taxon>
        <taxon>Drosophilidae</taxon>
        <taxon>Drosophila</taxon>
    </lineage>
</organism>
<evidence type="ECO:0000259" key="9">
    <source>
        <dbReference type="PROSITE" id="PS50279"/>
    </source>
</evidence>
<keyword evidence="12" id="KW-1185">Reference proteome</keyword>
<feature type="domain" description="Spondin" evidence="11">
    <location>
        <begin position="177"/>
        <end position="370"/>
    </location>
</feature>
<feature type="compositionally biased region" description="Basic and acidic residues" evidence="7">
    <location>
        <begin position="632"/>
        <end position="667"/>
    </location>
</feature>
<comment type="subcellular location">
    <subcellularLocation>
        <location evidence="1">Secreted</location>
        <location evidence="1">Extracellular space</location>
        <location evidence="1">Extracellular matrix</location>
    </subcellularLocation>
</comment>
<dbReference type="SMART" id="SM00209">
    <property type="entry name" value="TSP1"/>
    <property type="match status" value="2"/>
</dbReference>
<evidence type="ECO:0000256" key="8">
    <source>
        <dbReference type="SAM" id="SignalP"/>
    </source>
</evidence>
<dbReference type="InterPro" id="IPR002861">
    <property type="entry name" value="Reeler_dom"/>
</dbReference>
<keyword evidence="8" id="KW-0732">Signal</keyword>
<dbReference type="SUPFAM" id="SSF57362">
    <property type="entry name" value="BPTI-like"/>
    <property type="match status" value="1"/>
</dbReference>
<evidence type="ECO:0000256" key="5">
    <source>
        <dbReference type="ARBA" id="ARBA00022889"/>
    </source>
</evidence>
<dbReference type="InterPro" id="IPR051418">
    <property type="entry name" value="Spondin/Thrombospondin_T1"/>
</dbReference>
<reference evidence="13" key="1">
    <citation type="submission" date="2025-08" db="UniProtKB">
        <authorList>
            <consortium name="RefSeq"/>
        </authorList>
    </citation>
    <scope>IDENTIFICATION</scope>
    <source>
        <strain evidence="13">15085-1641.00</strain>
        <tissue evidence="13">Whole body</tissue>
    </source>
</reference>
<evidence type="ECO:0000256" key="6">
    <source>
        <dbReference type="ARBA" id="ARBA00030964"/>
    </source>
</evidence>
<keyword evidence="5" id="KW-0130">Cell adhesion</keyword>
<evidence type="ECO:0000313" key="13">
    <source>
        <dbReference type="RefSeq" id="XP_023168719.2"/>
    </source>
</evidence>
<evidence type="ECO:0000259" key="10">
    <source>
        <dbReference type="PROSITE" id="PS51019"/>
    </source>
</evidence>
<dbReference type="Gene3D" id="2.60.40.4060">
    <property type="entry name" value="Reeler domain"/>
    <property type="match status" value="1"/>
</dbReference>
<evidence type="ECO:0000259" key="11">
    <source>
        <dbReference type="PROSITE" id="PS51020"/>
    </source>
</evidence>
<feature type="compositionally biased region" description="Polar residues" evidence="7">
    <location>
        <begin position="596"/>
        <end position="606"/>
    </location>
</feature>
<keyword evidence="3" id="KW-0272">Extracellular matrix</keyword>
<protein>
    <recommendedName>
        <fullName evidence="2">Spondin-1</fullName>
    </recommendedName>
    <alternativeName>
        <fullName evidence="6">F-spondin</fullName>
    </alternativeName>
</protein>
<feature type="domain" description="BPTI/Kunitz inhibitor" evidence="9">
    <location>
        <begin position="729"/>
        <end position="785"/>
    </location>
</feature>
<feature type="region of interest" description="Disordered" evidence="7">
    <location>
        <begin position="796"/>
        <end position="847"/>
    </location>
</feature>
<dbReference type="PROSITE" id="PS50279">
    <property type="entry name" value="BPTI_KUNITZ_2"/>
    <property type="match status" value="1"/>
</dbReference>
<dbReference type="Pfam" id="PF00014">
    <property type="entry name" value="Kunitz_BPTI"/>
    <property type="match status" value="1"/>
</dbReference>
<dbReference type="GO" id="GO:0004867">
    <property type="term" value="F:serine-type endopeptidase inhibitor activity"/>
    <property type="evidence" value="ECO:0007669"/>
    <property type="project" value="InterPro"/>
</dbReference>
<feature type="region of interest" description="Disordered" evidence="7">
    <location>
        <begin position="548"/>
        <end position="691"/>
    </location>
</feature>
<dbReference type="PROSITE" id="PS51020">
    <property type="entry name" value="SPONDIN"/>
    <property type="match status" value="1"/>
</dbReference>
<dbReference type="FunFam" id="2.60.40.2130:FF:000002">
    <property type="entry name" value="Putative Spondin-1"/>
    <property type="match status" value="1"/>
</dbReference>
<dbReference type="InterPro" id="IPR036383">
    <property type="entry name" value="TSP1_rpt_sf"/>
</dbReference>
<evidence type="ECO:0000256" key="4">
    <source>
        <dbReference type="ARBA" id="ARBA00022737"/>
    </source>
</evidence>
<dbReference type="InterPro" id="IPR038678">
    <property type="entry name" value="Spondin_N_sf"/>
</dbReference>
<dbReference type="GO" id="GO:0007155">
    <property type="term" value="P:cell adhesion"/>
    <property type="evidence" value="ECO:0007669"/>
    <property type="project" value="UniProtKB-KW"/>
</dbReference>
<dbReference type="FunFam" id="2.20.100.10:FF:000154">
    <property type="entry name" value="GD10853"/>
    <property type="match status" value="1"/>
</dbReference>
<dbReference type="AlphaFoldDB" id="A0A6J1LXG6"/>
<dbReference type="InterPro" id="IPR000884">
    <property type="entry name" value="TSP1_rpt"/>
</dbReference>
<evidence type="ECO:0000256" key="1">
    <source>
        <dbReference type="ARBA" id="ARBA00004498"/>
    </source>
</evidence>
<feature type="compositionally biased region" description="Low complexity" evidence="7">
    <location>
        <begin position="670"/>
        <end position="691"/>
    </location>
</feature>
<dbReference type="Pfam" id="PF02014">
    <property type="entry name" value="Reeler"/>
    <property type="match status" value="1"/>
</dbReference>
<proteinExistence type="predicted"/>
<dbReference type="OMA" id="HPWNDWS"/>
<sequence>MCRGILLLFMLSLSWLKLTAGGCSRIPQGATGERSAVDDNFKILIDGNPTTFIPDHQYNVSLSCPINLKFISFTLIVESEDQSLAYNAQDMTGHFELTDTAETRFSIGCENMIESTNTNAKTRIDVSWISPKQPDSGCVLIRAGVVQHRDVWFIDDGFLTKRICPEEIDELNSLTPALQNCCACDEAKYEIILERKWARNTHAKHFPSEAWRTRLGEIIGASHSYSYRYWAYGGRASQGMREMAEHGSTRTLEQEIRDNTQNGEVRTIIKAPGIGHRQNVFGTTLANARVDPQHHQISLAAKIDPSPDWIVGVAGLELCLSNCTWLERKVLNLYPWDIGTDSGPSYMSPDQPQVPPDVIRRITSSYPSDYRSPFFDDSGAPMKPLATLYVTRKKLYIRECEEVPQDGPLECATHPWNEWSNCSTRCGPGYSQRYRSYKNPSLAASYSCDNRMEEVRQCQGMQCGMENEQLGNGEFNEDANGPATMAECEMSTWSEWSPCSKTCGRGISTRRRDYHNPQARSRCQTVVRMPLEETRQCTGTDCGGTIADNGDLDGLQPESDPFGGINEAGFESNRPGWNLNNNYNRRPSLDRMDQGWTGNNLATPNYQELGKSNRRQPYEMERPSGNSYNNDQRSDGYNEYKQNREDSDNDYRQDNRDDSYNDYKQDGRGNSYNNNNYESVSRNNNNNDYSNTLYRGGFGTRAPFAPRYPDRQGQQDAAGSNYNVMQDYCYEKPFASTVPCLANPVIVRNYWFYDHDDHECKIFTTDNCDENNNRFRTLMACEGTCLLPQINLARTDDPEESPYAGDNPYGADTFQPSGGFRGDEGFGQPMAQTRNKYSNVRRGRYGS</sequence>
<feature type="signal peptide" evidence="8">
    <location>
        <begin position="1"/>
        <end position="21"/>
    </location>
</feature>
<dbReference type="Pfam" id="PF06468">
    <property type="entry name" value="Spond_N"/>
    <property type="match status" value="1"/>
</dbReference>
<dbReference type="RefSeq" id="XP_023168719.2">
    <property type="nucleotide sequence ID" value="XM_023312951.2"/>
</dbReference>
<evidence type="ECO:0000313" key="12">
    <source>
        <dbReference type="Proteomes" id="UP000504633"/>
    </source>
</evidence>
<dbReference type="KEGG" id="dhe:111597976"/>
<feature type="chain" id="PRO_5027001667" description="Spondin-1" evidence="8">
    <location>
        <begin position="22"/>
        <end position="847"/>
    </location>
</feature>
<dbReference type="PROSITE" id="PS50092">
    <property type="entry name" value="TSP1"/>
    <property type="match status" value="2"/>
</dbReference>
<dbReference type="NCBIfam" id="NF038123">
    <property type="entry name" value="NF038123_dom"/>
    <property type="match status" value="1"/>
</dbReference>
<dbReference type="OrthoDB" id="347314at2759"/>
<dbReference type="InterPro" id="IPR002223">
    <property type="entry name" value="Kunitz_BPTI"/>
</dbReference>
<dbReference type="Gene3D" id="4.10.410.10">
    <property type="entry name" value="Pancreatic trypsin inhibitor Kunitz domain"/>
    <property type="match status" value="1"/>
</dbReference>
<keyword evidence="3" id="KW-0964">Secreted</keyword>
<keyword evidence="4" id="KW-0677">Repeat</keyword>